<accession>A0ABV3XXY6</accession>
<gene>
    <name evidence="2" type="ORF">Ga0609869_003568</name>
</gene>
<evidence type="ECO:0000313" key="3">
    <source>
        <dbReference type="Proteomes" id="UP001560019"/>
    </source>
</evidence>
<feature type="signal peptide" evidence="1">
    <location>
        <begin position="1"/>
        <end position="23"/>
    </location>
</feature>
<keyword evidence="1" id="KW-0732">Signal</keyword>
<protein>
    <recommendedName>
        <fullName evidence="4">VPLPA-CTERM sorting domain-containing protein</fullName>
    </recommendedName>
</protein>
<dbReference type="EMBL" id="JBEHHI010000004">
    <property type="protein sequence ID" value="MEX5730215.1"/>
    <property type="molecule type" value="Genomic_DNA"/>
</dbReference>
<dbReference type="Proteomes" id="UP001560019">
    <property type="component" value="Unassembled WGS sequence"/>
</dbReference>
<organism evidence="2 3">
    <name type="scientific">Rhodovulum iodosum</name>
    <dbReference type="NCBI Taxonomy" id="68291"/>
    <lineage>
        <taxon>Bacteria</taxon>
        <taxon>Pseudomonadati</taxon>
        <taxon>Pseudomonadota</taxon>
        <taxon>Alphaproteobacteria</taxon>
        <taxon>Rhodobacterales</taxon>
        <taxon>Paracoccaceae</taxon>
        <taxon>Rhodovulum</taxon>
    </lineage>
</organism>
<feature type="chain" id="PRO_5045257300" description="VPLPA-CTERM sorting domain-containing protein" evidence="1">
    <location>
        <begin position="24"/>
        <end position="181"/>
    </location>
</feature>
<evidence type="ECO:0000313" key="2">
    <source>
        <dbReference type="EMBL" id="MEX5730215.1"/>
    </source>
</evidence>
<evidence type="ECO:0008006" key="4">
    <source>
        <dbReference type="Google" id="ProtNLM"/>
    </source>
</evidence>
<reference evidence="2 3" key="1">
    <citation type="submission" date="2024-06" db="EMBL/GenBank/DDBJ databases">
        <title>Genome of Rhodovulum iodosum, a marine photoferrotroph.</title>
        <authorList>
            <person name="Bianchini G."/>
            <person name="Nikeleit V."/>
            <person name="Kappler A."/>
            <person name="Bryce C."/>
            <person name="Sanchez-Baracaldo P."/>
        </authorList>
    </citation>
    <scope>NUCLEOTIDE SEQUENCE [LARGE SCALE GENOMIC DNA]</scope>
    <source>
        <strain evidence="2 3">UT/N1</strain>
    </source>
</reference>
<name>A0ABV3XXY6_9RHOB</name>
<comment type="caution">
    <text evidence="2">The sequence shown here is derived from an EMBL/GenBank/DDBJ whole genome shotgun (WGS) entry which is preliminary data.</text>
</comment>
<sequence length="181" mass="18652">MFSKFHVLAASAALALSAGGAQALTVTTLDGDECAGTNFQACEVGGSPTIIKFTAGLEVDEINDMFASSVTGGEFTFDITETNDDDEILSMVWSYTPGPGDPAVTAVAVKAGSLYNLYTDLTLAEGLGFEVTVPATQALSHITFFDTDGVNGEIPLPAGLPLILSGLGALGLTRLIKRKSA</sequence>
<keyword evidence="3" id="KW-1185">Reference proteome</keyword>
<proteinExistence type="predicted"/>
<evidence type="ECO:0000256" key="1">
    <source>
        <dbReference type="SAM" id="SignalP"/>
    </source>
</evidence>
<dbReference type="RefSeq" id="WP_125403379.1">
    <property type="nucleotide sequence ID" value="NZ_JBEHHI010000004.1"/>
</dbReference>